<comment type="function">
    <text evidence="12">Catalyzes the formation of phosphatidylethanolamine (PtdEtn) from phosphatidylserine (PtdSer). Plays a central role in phospholipid metabolism and in the interorganelle trafficking of phosphatidylserine.</text>
</comment>
<organism evidence="14 15">
    <name type="scientific">Tilletia walkeri</name>
    <dbReference type="NCBI Taxonomy" id="117179"/>
    <lineage>
        <taxon>Eukaryota</taxon>
        <taxon>Fungi</taxon>
        <taxon>Dikarya</taxon>
        <taxon>Basidiomycota</taxon>
        <taxon>Ustilaginomycotina</taxon>
        <taxon>Exobasidiomycetes</taxon>
        <taxon>Tilletiales</taxon>
        <taxon>Tilletiaceae</taxon>
        <taxon>Tilletia</taxon>
    </lineage>
</organism>
<feature type="region of interest" description="Disordered" evidence="13">
    <location>
        <begin position="433"/>
        <end position="489"/>
    </location>
</feature>
<keyword evidence="3 12" id="KW-0812">Transmembrane</keyword>
<comment type="catalytic activity">
    <reaction evidence="12">
        <text>a 1,2-diacyl-sn-glycero-3-phospho-L-serine + H(+) = a 1,2-diacyl-sn-glycero-3-phosphoethanolamine + CO2</text>
        <dbReference type="Rhea" id="RHEA:20828"/>
        <dbReference type="ChEBI" id="CHEBI:15378"/>
        <dbReference type="ChEBI" id="CHEBI:16526"/>
        <dbReference type="ChEBI" id="CHEBI:57262"/>
        <dbReference type="ChEBI" id="CHEBI:64612"/>
        <dbReference type="EC" id="4.1.1.65"/>
    </reaction>
</comment>
<feature type="chain" id="PRO_5036521544" description="Phosphatidylserine decarboxylase 1 beta chain" evidence="12">
    <location>
        <begin position="1"/>
        <end position="656"/>
    </location>
</feature>
<keyword evidence="4 12" id="KW-0210">Decarboxylase</keyword>
<evidence type="ECO:0000313" key="14">
    <source>
        <dbReference type="EMBL" id="KAE8267103.1"/>
    </source>
</evidence>
<reference evidence="14" key="1">
    <citation type="submission" date="2016-04" db="EMBL/GenBank/DDBJ databases">
        <authorList>
            <person name="Nguyen H.D."/>
            <person name="Samba Siva P."/>
            <person name="Cullis J."/>
            <person name="Levesque C.A."/>
            <person name="Hambleton S."/>
        </authorList>
    </citation>
    <scope>NUCLEOTIDE SEQUENCE</scope>
    <source>
        <strain evidence="14">DAOMC 236422</strain>
    </source>
</reference>
<evidence type="ECO:0000256" key="1">
    <source>
        <dbReference type="ARBA" id="ARBA00005189"/>
    </source>
</evidence>
<comment type="subunit">
    <text evidence="12">Heterodimer of a large membrane-associated beta subunit and a small pyruvoyl-containing alpha subunit.</text>
</comment>
<evidence type="ECO:0000313" key="15">
    <source>
        <dbReference type="Proteomes" id="UP000078113"/>
    </source>
</evidence>
<keyword evidence="12" id="KW-0865">Zymogen</keyword>
<feature type="modified residue" description="Pyruvic acid (Ser); by autocatalysis" evidence="12">
    <location>
        <position position="657"/>
    </location>
</feature>
<feature type="compositionally biased region" description="Gly residues" evidence="13">
    <location>
        <begin position="166"/>
        <end position="177"/>
    </location>
</feature>
<evidence type="ECO:0000256" key="8">
    <source>
        <dbReference type="ARBA" id="ARBA00023209"/>
    </source>
</evidence>
<feature type="compositionally biased region" description="Polar residues" evidence="13">
    <location>
        <begin position="436"/>
        <end position="457"/>
    </location>
</feature>
<comment type="subcellular location">
    <molecule>Phosphatidylserine decarboxylase 1 beta chain</molecule>
    <subcellularLocation>
        <location evidence="12">Mitochondrion inner membrane</location>
        <topology evidence="12">Single-pass membrane protein</topology>
        <orientation evidence="12">Intermembrane side</orientation>
    </subcellularLocation>
</comment>
<reference evidence="14" key="2">
    <citation type="journal article" date="2019" name="IMA Fungus">
        <title>Genome sequencing and comparison of five Tilletia species to identify candidate genes for the detection of regulated species infecting wheat.</title>
        <authorList>
            <person name="Nguyen H.D.T."/>
            <person name="Sultana T."/>
            <person name="Kesanakurti P."/>
            <person name="Hambleton S."/>
        </authorList>
    </citation>
    <scope>NUCLEOTIDE SEQUENCE</scope>
    <source>
        <strain evidence="14">DAOMC 236422</strain>
    </source>
</reference>
<dbReference type="NCBIfam" id="TIGR00163">
    <property type="entry name" value="PS_decarb"/>
    <property type="match status" value="1"/>
</dbReference>
<proteinExistence type="inferred from homology"/>
<dbReference type="GO" id="GO:0005743">
    <property type="term" value="C:mitochondrial inner membrane"/>
    <property type="evidence" value="ECO:0007669"/>
    <property type="project" value="UniProtKB-SubCell"/>
</dbReference>
<keyword evidence="6 12" id="KW-0443">Lipid metabolism</keyword>
<feature type="compositionally biased region" description="Polar residues" evidence="13">
    <location>
        <begin position="85"/>
        <end position="124"/>
    </location>
</feature>
<evidence type="ECO:0000256" key="4">
    <source>
        <dbReference type="ARBA" id="ARBA00022793"/>
    </source>
</evidence>
<dbReference type="InterPro" id="IPR003817">
    <property type="entry name" value="PS_Dcarbxylase"/>
</dbReference>
<dbReference type="AlphaFoldDB" id="A0A8X7T3T9"/>
<evidence type="ECO:0000256" key="12">
    <source>
        <dbReference type="HAMAP-Rule" id="MF_03208"/>
    </source>
</evidence>
<keyword evidence="5 12" id="KW-1133">Transmembrane helix</keyword>
<feature type="region of interest" description="Disordered" evidence="13">
    <location>
        <begin position="85"/>
        <end position="180"/>
    </location>
</feature>
<keyword evidence="12" id="KW-0496">Mitochondrion</keyword>
<keyword evidence="15" id="KW-1185">Reference proteome</keyword>
<keyword evidence="8 12" id="KW-0594">Phospholipid biosynthesis</keyword>
<keyword evidence="12" id="KW-0999">Mitochondrion inner membrane</keyword>
<evidence type="ECO:0000256" key="10">
    <source>
        <dbReference type="ARBA" id="ARBA00023264"/>
    </source>
</evidence>
<feature type="topological domain" description="Mitochondrial matrix" evidence="12">
    <location>
        <begin position="1"/>
        <end position="201"/>
    </location>
</feature>
<dbReference type="HAMAP" id="MF_03208">
    <property type="entry name" value="PS_decarb_PSD_B_type1_euk"/>
    <property type="match status" value="1"/>
</dbReference>
<evidence type="ECO:0000256" key="9">
    <source>
        <dbReference type="ARBA" id="ARBA00023239"/>
    </source>
</evidence>
<dbReference type="InterPro" id="IPR033177">
    <property type="entry name" value="PSD-B"/>
</dbReference>
<comment type="subcellular location">
    <molecule>Phosphatidylserine decarboxylase 1 alpha chain</molecule>
    <subcellularLocation>
        <location evidence="12">Mitochondrion inner membrane</location>
        <topology evidence="12">Peripheral membrane protein</topology>
        <orientation evidence="12">Intermembrane side</orientation>
    </subcellularLocation>
    <text evidence="12">Anchored to the mitochondrial inner membrane through its interaction with the integral membrane beta chain.</text>
</comment>
<keyword evidence="7 12" id="KW-0472">Membrane</keyword>
<dbReference type="EMBL" id="LWDG02000258">
    <property type="protein sequence ID" value="KAE8267103.1"/>
    <property type="molecule type" value="Genomic_DNA"/>
</dbReference>
<comment type="similarity">
    <text evidence="12">Belongs to the phosphatidylserine decarboxylase family. PSD-B subfamily. Eukaryotic type I sub-subfamily.</text>
</comment>
<evidence type="ECO:0000256" key="13">
    <source>
        <dbReference type="SAM" id="MobiDB-lite"/>
    </source>
</evidence>
<evidence type="ECO:0000256" key="6">
    <source>
        <dbReference type="ARBA" id="ARBA00023098"/>
    </source>
</evidence>
<accession>A0A8X7T3T9</accession>
<feature type="topological domain" description="Mitochondrial intermembrane" evidence="12">
    <location>
        <begin position="221"/>
        <end position="694"/>
    </location>
</feature>
<comment type="pathway">
    <text evidence="12">Phospholipid metabolism; phosphatidylethanolamine biosynthesis; phosphatidylethanolamine from CDP-diacylglycerol: step 2/2.</text>
</comment>
<name>A0A8X7T3T9_9BASI</name>
<feature type="active site" description="Charge relay system; for autoendoproteolytic cleavage activity" evidence="12">
    <location>
        <position position="657"/>
    </location>
</feature>
<dbReference type="InterPro" id="IPR033661">
    <property type="entry name" value="PSD_type1_euk"/>
</dbReference>
<evidence type="ECO:0000256" key="11">
    <source>
        <dbReference type="ARBA" id="ARBA00023317"/>
    </source>
</evidence>
<dbReference type="Pfam" id="PF02666">
    <property type="entry name" value="PS_Dcarbxylase"/>
    <property type="match status" value="2"/>
</dbReference>
<feature type="active site" description="Charge relay system; for autoendoproteolytic cleavage activity" evidence="12">
    <location>
        <position position="332"/>
    </location>
</feature>
<protein>
    <recommendedName>
        <fullName evidence="12">Phosphatidylserine decarboxylase proenzyme 1, mitochondrial</fullName>
        <ecNumber evidence="12">4.1.1.65</ecNumber>
    </recommendedName>
    <component>
        <recommendedName>
            <fullName evidence="12">Phosphatidylserine decarboxylase 1 beta chain</fullName>
        </recommendedName>
    </component>
    <component>
        <recommendedName>
            <fullName evidence="12">Phosphatidylserine decarboxylase 1 alpha chain</fullName>
        </recommendedName>
    </component>
</protein>
<feature type="site" description="Cleavage (non-hydrolytic); by autocatalysis" evidence="12">
    <location>
        <begin position="656"/>
        <end position="657"/>
    </location>
</feature>
<dbReference type="EC" id="4.1.1.65" evidence="12"/>
<gene>
    <name evidence="12" type="primary">PSD1</name>
    <name evidence="14" type="ORF">A4X09_0g5241</name>
</gene>
<comment type="pathway">
    <text evidence="1">Lipid metabolism.</text>
</comment>
<dbReference type="GO" id="GO:0006646">
    <property type="term" value="P:phosphatidylethanolamine biosynthetic process"/>
    <property type="evidence" value="ECO:0007669"/>
    <property type="project" value="UniProtKB-UniRule"/>
</dbReference>
<dbReference type="Proteomes" id="UP000078113">
    <property type="component" value="Unassembled WGS sequence"/>
</dbReference>
<sequence>MASFSVGQNAIAVGASLRCVAPNHPVALRSAARSAFSAGVALNTVSIASRTPAQERSSWQLNRGYSSRSVHTSSLVAGIRSLRQAASESARTGSVRSYLNASSRGAPFSTSVPNRETDPTNRTPSRAADPSQALREASSIKAHKLAEQQKQQHQQGGAESPAANGANGGGNGSGSSGPSGTSTFARVVHAWRTTPTVWYPIPFLLGALVIVGVKARRDYLDSGNTDSNSVVGRVVDENGQVVKMSGPWTVFVIGALPLNAISRAWGWANNLTLPVWFRPHGFRLYSWIFGCHLDEMKDEDLTHYRSLGEFFSRELKEGARPIADALLVSPADGKVLHFGSIKDGRVEQVKGITYSLDALLGLSTAPQSTSLFEPVHGETVDEKQFANLNGIQYSLSRLLGDTTPKRKRGWRKLVSLTWWKSWVSSNTPYSKKARAQQLQAESEPQYRNSVPLSAHPQNSDDRAVPNVQQHPSDADEEEDEDVGVPTPDTPEIIGKYANVAYEMGSGALPSMSESSSPAHEVKEGNKLFFAVIYLAPGDYHRFHSPTNWVVERRRHFRGELYSVSPYMASRLSNLFVLNERVALLGRWRHGFFGMVPVGATNVGSIKINFDRALRTNVRDRQKLAGTYSEANYSAASRLLGGQPLRAGEEMGGFLLGSTIVLVFEAPENFRFTLQTSQPIRVGEKMGDVSSTPVS</sequence>
<keyword evidence="11 12" id="KW-0670">Pyruvate</keyword>
<evidence type="ECO:0000256" key="2">
    <source>
        <dbReference type="ARBA" id="ARBA00022516"/>
    </source>
</evidence>
<dbReference type="GO" id="GO:0016540">
    <property type="term" value="P:protein autoprocessing"/>
    <property type="evidence" value="ECO:0007669"/>
    <property type="project" value="UniProtKB-UniRule"/>
</dbReference>
<feature type="compositionally biased region" description="Low complexity" evidence="13">
    <location>
        <begin position="148"/>
        <end position="165"/>
    </location>
</feature>
<keyword evidence="2 12" id="KW-0444">Lipid biosynthesis</keyword>
<evidence type="ECO:0000256" key="5">
    <source>
        <dbReference type="ARBA" id="ARBA00022989"/>
    </source>
</evidence>
<feature type="active site" description="Charge relay system; for autoendoproteolytic cleavage activity" evidence="12">
    <location>
        <position position="543"/>
    </location>
</feature>
<evidence type="ECO:0000256" key="3">
    <source>
        <dbReference type="ARBA" id="ARBA00022692"/>
    </source>
</evidence>
<feature type="active site" description="Schiff-base intermediate with substrate; via pyruvic acid; for decarboxylase activity" evidence="12">
    <location>
        <position position="657"/>
    </location>
</feature>
<comment type="cofactor">
    <cofactor evidence="12">
        <name>pyruvate</name>
        <dbReference type="ChEBI" id="CHEBI:15361"/>
    </cofactor>
    <text evidence="12">Binds 1 pyruvoyl group covalently per subunit.</text>
</comment>
<keyword evidence="9 12" id="KW-0456">Lyase</keyword>
<keyword evidence="10 12" id="KW-1208">Phospholipid metabolism</keyword>
<evidence type="ECO:0000256" key="7">
    <source>
        <dbReference type="ARBA" id="ARBA00023136"/>
    </source>
</evidence>
<dbReference type="PANTHER" id="PTHR10067:SF6">
    <property type="entry name" value="PHOSPHATIDYLSERINE DECARBOXYLASE PROENZYME, MITOCHONDRIAL"/>
    <property type="match status" value="1"/>
</dbReference>
<feature type="chain" id="PRO_5036521543" description="Phosphatidylserine decarboxylase 1 alpha chain" evidence="12">
    <location>
        <begin position="657"/>
        <end position="694"/>
    </location>
</feature>
<dbReference type="GO" id="GO:0004609">
    <property type="term" value="F:phosphatidylserine decarboxylase activity"/>
    <property type="evidence" value="ECO:0007669"/>
    <property type="project" value="UniProtKB-UniRule"/>
</dbReference>
<comment type="caution">
    <text evidence="14">The sequence shown here is derived from an EMBL/GenBank/DDBJ whole genome shotgun (WGS) entry which is preliminary data.</text>
</comment>
<dbReference type="PANTHER" id="PTHR10067">
    <property type="entry name" value="PHOSPHATIDYLSERINE DECARBOXYLASE"/>
    <property type="match status" value="1"/>
</dbReference>
<comment type="PTM">
    <text evidence="12">Is synthesized initially as an inactive proenzyme. Formation of the active enzyme involves a self-maturation process in which the active site pyruvoyl group is generated from an internal serine residue via an autocatalytic post-translational modification. Two non-identical subunits are generated from the proenzyme in this reaction, and the pyruvate is formed at the N-terminus of the alpha chain, which is derived from the carboxyl end of the proenzyme. The autoendoproteolytic cleavage occurs by a canonical serine protease mechanism, in which the side chain hydroxyl group of the serine supplies its oxygen atom to form the C-terminus of the beta chain, while the remainder of the serine residue undergoes an oxidative deamination to produce ammonia and the pyruvoyl prosthetic group on the alpha chain. During this reaction, the Ser that is part of the protease active site of the proenzyme becomes the pyruvoyl prosthetic group, which constitutes an essential element of the active site of the mature decarboxylase.</text>
</comment>